<dbReference type="AlphaFoldDB" id="A0AA96WIC9"/>
<proteinExistence type="predicted"/>
<gene>
    <name evidence="1" type="ORF">HJG54_02770</name>
</gene>
<sequence length="198" mass="21914">MLSQIVRPMVRTQIRLLANSHATYSTLVTTIAQWLGFLGVQANVTQLHTESNRIQLSLTVGKPDSCDDCDWEKILQNLERNGANAPTQPQASPLTPVQERKLQRLLAYVIQAGNPDRPLEWESLYPQLQSLGFEEEMLAGIRAALKVPQSLDQLTEELDTDVAAVALSKAVGIAMLDRQINSSEDKALTALLDAIKQR</sequence>
<protein>
    <submittedName>
        <fullName evidence="1">Uncharacterized protein</fullName>
    </submittedName>
</protein>
<dbReference type="InterPro" id="IPR029024">
    <property type="entry name" value="TerB-like"/>
</dbReference>
<dbReference type="SUPFAM" id="SSF158682">
    <property type="entry name" value="TerB-like"/>
    <property type="match status" value="1"/>
</dbReference>
<organism evidence="1">
    <name type="scientific">Leptolyngbya sp. NK1-12</name>
    <dbReference type="NCBI Taxonomy" id="2547451"/>
    <lineage>
        <taxon>Bacteria</taxon>
        <taxon>Bacillati</taxon>
        <taxon>Cyanobacteriota</taxon>
        <taxon>Cyanophyceae</taxon>
        <taxon>Leptolyngbyales</taxon>
        <taxon>Leptolyngbyaceae</taxon>
        <taxon>Leptolyngbya group</taxon>
        <taxon>Leptolyngbya</taxon>
    </lineage>
</organism>
<reference evidence="1" key="1">
    <citation type="submission" date="2020-05" db="EMBL/GenBank/DDBJ databases">
        <authorList>
            <person name="Zhu T."/>
            <person name="Keshari N."/>
            <person name="Lu X."/>
        </authorList>
    </citation>
    <scope>NUCLEOTIDE SEQUENCE</scope>
    <source>
        <strain evidence="1">NK1-12</strain>
    </source>
</reference>
<accession>A0AA96WIC9</accession>
<name>A0AA96WIC9_9CYAN</name>
<evidence type="ECO:0000313" key="1">
    <source>
        <dbReference type="EMBL" id="WNZ21896.1"/>
    </source>
</evidence>
<dbReference type="EMBL" id="CP053586">
    <property type="protein sequence ID" value="WNZ21896.1"/>
    <property type="molecule type" value="Genomic_DNA"/>
</dbReference>